<feature type="signal peptide" evidence="3">
    <location>
        <begin position="1"/>
        <end position="20"/>
    </location>
</feature>
<proteinExistence type="inferred from homology"/>
<evidence type="ECO:0000256" key="1">
    <source>
        <dbReference type="ARBA" id="ARBA00023157"/>
    </source>
</evidence>
<dbReference type="EMBL" id="OU900098">
    <property type="protein sequence ID" value="CAG9862071.1"/>
    <property type="molecule type" value="Genomic_DNA"/>
</dbReference>
<organism evidence="5 6">
    <name type="scientific">Phyllotreta striolata</name>
    <name type="common">Striped flea beetle</name>
    <name type="synonym">Crioceris striolata</name>
    <dbReference type="NCBI Taxonomy" id="444603"/>
    <lineage>
        <taxon>Eukaryota</taxon>
        <taxon>Metazoa</taxon>
        <taxon>Ecdysozoa</taxon>
        <taxon>Arthropoda</taxon>
        <taxon>Hexapoda</taxon>
        <taxon>Insecta</taxon>
        <taxon>Pterygota</taxon>
        <taxon>Neoptera</taxon>
        <taxon>Endopterygota</taxon>
        <taxon>Coleoptera</taxon>
        <taxon>Polyphaga</taxon>
        <taxon>Cucujiformia</taxon>
        <taxon>Chrysomeloidea</taxon>
        <taxon>Chrysomelidae</taxon>
        <taxon>Galerucinae</taxon>
        <taxon>Alticini</taxon>
        <taxon>Phyllotreta</taxon>
    </lineage>
</organism>
<evidence type="ECO:0000313" key="5">
    <source>
        <dbReference type="EMBL" id="CAG9862071.1"/>
    </source>
</evidence>
<sequence length="394" mass="43061">MFNFHTVSPVLLLLFGVATPQDGGTTSEQYNLIIEVFNNCSCVHYYQCNNNTINRNGANLINVRAGGDAGENKPIVCQGGSFEGEFVCCGAQDTSMTRKSADGASSDQLRAPEDVATENRMETKLACGEQRTNINPRILINDSDEIDGNAVKGEFPWLAAIYRRKGRGRWKFHSSGTLINPRVIITSNHYYNDGTSPDKYMVVMNGEVALSRSVGDAAHQRKVVEIINHPNYDRDALYYDVALLILDRPFSSNSTNSINSICLPPDDADETTGRCLVAGWGRGSEVAGVPVLKRVEVPLVGFDRCQDQLRKTRLGGYFELHKSFVCAGGEKNRDACMGDGGSPLMCYVPGTSRFYQAGIVAWGIGCGAENVPGVYASTRFVKGWIDEKLAGRNL</sequence>
<dbReference type="GO" id="GO:0006508">
    <property type="term" value="P:proteolysis"/>
    <property type="evidence" value="ECO:0007669"/>
    <property type="project" value="InterPro"/>
</dbReference>
<keyword evidence="6" id="KW-1185">Reference proteome</keyword>
<dbReference type="InterPro" id="IPR051487">
    <property type="entry name" value="Ser/Thr_Proteases_Immune/Dev"/>
</dbReference>
<keyword evidence="3" id="KW-0732">Signal</keyword>
<dbReference type="PRINTS" id="PR00722">
    <property type="entry name" value="CHYMOTRYPSIN"/>
</dbReference>
<dbReference type="InterPro" id="IPR041515">
    <property type="entry name" value="PPAF-2-like_Clip"/>
</dbReference>
<dbReference type="InterPro" id="IPR001254">
    <property type="entry name" value="Trypsin_dom"/>
</dbReference>
<dbReference type="PANTHER" id="PTHR24256">
    <property type="entry name" value="TRYPTASE-RELATED"/>
    <property type="match status" value="1"/>
</dbReference>
<dbReference type="FunFam" id="2.40.10.10:FF:000002">
    <property type="entry name" value="Transmembrane protease serine"/>
    <property type="match status" value="1"/>
</dbReference>
<feature type="chain" id="PRO_5040165481" description="Peptidase S1 domain-containing protein" evidence="3">
    <location>
        <begin position="21"/>
        <end position="394"/>
    </location>
</feature>
<dbReference type="Pfam" id="PF18322">
    <property type="entry name" value="CLIP_1"/>
    <property type="match status" value="1"/>
</dbReference>
<name>A0A9N9TTM5_PHYSR</name>
<dbReference type="InterPro" id="IPR043504">
    <property type="entry name" value="Peptidase_S1_PA_chymotrypsin"/>
</dbReference>
<evidence type="ECO:0000256" key="2">
    <source>
        <dbReference type="ARBA" id="ARBA00024195"/>
    </source>
</evidence>
<keyword evidence="1" id="KW-1015">Disulfide bond</keyword>
<dbReference type="Pfam" id="PF00089">
    <property type="entry name" value="Trypsin"/>
    <property type="match status" value="1"/>
</dbReference>
<dbReference type="GO" id="GO:0004252">
    <property type="term" value="F:serine-type endopeptidase activity"/>
    <property type="evidence" value="ECO:0007669"/>
    <property type="project" value="InterPro"/>
</dbReference>
<dbReference type="CDD" id="cd00190">
    <property type="entry name" value="Tryp_SPc"/>
    <property type="match status" value="1"/>
</dbReference>
<evidence type="ECO:0000256" key="3">
    <source>
        <dbReference type="SAM" id="SignalP"/>
    </source>
</evidence>
<reference evidence="5" key="1">
    <citation type="submission" date="2022-01" db="EMBL/GenBank/DDBJ databases">
        <authorList>
            <person name="King R."/>
        </authorList>
    </citation>
    <scope>NUCLEOTIDE SEQUENCE</scope>
</reference>
<dbReference type="SMART" id="SM00020">
    <property type="entry name" value="Tryp_SPc"/>
    <property type="match status" value="1"/>
</dbReference>
<gene>
    <name evidence="5" type="ORF">PHYEVI_LOCUS8394</name>
</gene>
<dbReference type="InterPro" id="IPR001314">
    <property type="entry name" value="Peptidase_S1A"/>
</dbReference>
<evidence type="ECO:0000259" key="4">
    <source>
        <dbReference type="PROSITE" id="PS50240"/>
    </source>
</evidence>
<dbReference type="OrthoDB" id="6261922at2759"/>
<dbReference type="PROSITE" id="PS50240">
    <property type="entry name" value="TRYPSIN_DOM"/>
    <property type="match status" value="1"/>
</dbReference>
<dbReference type="Proteomes" id="UP001153712">
    <property type="component" value="Chromosome 5"/>
</dbReference>
<protein>
    <recommendedName>
        <fullName evidence="4">Peptidase S1 domain-containing protein</fullName>
    </recommendedName>
</protein>
<dbReference type="Gene3D" id="2.40.10.10">
    <property type="entry name" value="Trypsin-like serine proteases"/>
    <property type="match status" value="1"/>
</dbReference>
<feature type="domain" description="Peptidase S1" evidence="4">
    <location>
        <begin position="139"/>
        <end position="390"/>
    </location>
</feature>
<dbReference type="AlphaFoldDB" id="A0A9N9TTM5"/>
<dbReference type="InterPro" id="IPR009003">
    <property type="entry name" value="Peptidase_S1_PA"/>
</dbReference>
<accession>A0A9N9TTM5</accession>
<comment type="similarity">
    <text evidence="2">Belongs to the peptidase S1 family. CLIP subfamily.</text>
</comment>
<dbReference type="SUPFAM" id="SSF50494">
    <property type="entry name" value="Trypsin-like serine proteases"/>
    <property type="match status" value="1"/>
</dbReference>
<evidence type="ECO:0000313" key="6">
    <source>
        <dbReference type="Proteomes" id="UP001153712"/>
    </source>
</evidence>